<reference evidence="1 2" key="1">
    <citation type="submission" date="2023-10" db="EMBL/GenBank/DDBJ databases">
        <title>Characterization of rhizosphere-enriched actinobacteria from wheat plants lab-grown on chernevaya soil.</title>
        <authorList>
            <person name="Tikhonova E.N."/>
            <person name="Konopkin A."/>
            <person name="Kravchenko I.K."/>
        </authorList>
    </citation>
    <scope>NUCLEOTIDE SEQUENCE [LARGE SCALE GENOMIC DNA]</scope>
    <source>
        <strain evidence="1 2">RR29</strain>
    </source>
</reference>
<accession>A0ABU4F1B4</accession>
<gene>
    <name evidence="1" type="ORF">R5A26_00270</name>
</gene>
<dbReference type="Proteomes" id="UP001187346">
    <property type="component" value="Unassembled WGS sequence"/>
</dbReference>
<dbReference type="EMBL" id="JAWMAJ010000001">
    <property type="protein sequence ID" value="MDV7214379.1"/>
    <property type="molecule type" value="Genomic_DNA"/>
</dbReference>
<dbReference type="RefSeq" id="WP_317769525.1">
    <property type="nucleotide sequence ID" value="NZ_JAWMAJ010000001.1"/>
</dbReference>
<evidence type="ECO:0000313" key="1">
    <source>
        <dbReference type="EMBL" id="MDV7214379.1"/>
    </source>
</evidence>
<organism evidence="1 2">
    <name type="scientific">Streptomyces prunicolor</name>
    <dbReference type="NCBI Taxonomy" id="67348"/>
    <lineage>
        <taxon>Bacteria</taxon>
        <taxon>Bacillati</taxon>
        <taxon>Actinomycetota</taxon>
        <taxon>Actinomycetes</taxon>
        <taxon>Kitasatosporales</taxon>
        <taxon>Streptomycetaceae</taxon>
        <taxon>Streptomyces</taxon>
    </lineage>
</organism>
<proteinExistence type="predicted"/>
<name>A0ABU4F1B4_9ACTN</name>
<sequence length="52" mass="6052">MCFSTGAAFGRYQQPLPNPALQWNGHLRWKFLYAPVIDVVVLKVKTEYMPRL</sequence>
<protein>
    <submittedName>
        <fullName evidence="1">Uncharacterized protein</fullName>
    </submittedName>
</protein>
<evidence type="ECO:0000313" key="2">
    <source>
        <dbReference type="Proteomes" id="UP001187346"/>
    </source>
</evidence>
<comment type="caution">
    <text evidence="1">The sequence shown here is derived from an EMBL/GenBank/DDBJ whole genome shotgun (WGS) entry which is preliminary data.</text>
</comment>
<keyword evidence="2" id="KW-1185">Reference proteome</keyword>